<sequence length="295" mass="34539">MTDPGVLKTLRDSGVTIYDNSMISLFLRCPRAFYLRHQRGLVPADKTGNSLALLMGLYVHKALEEWYTNRDDTKAIKVFSELFGPHEGQPTISTKTGKELSATYTVLFGCSLLSAYFEKYRDDNRKIVTLETPLAEEISPEVYLAGRIDKIVQGPRCLVFVDYKTTKYINDFQINPNPQFMTYKHLTQQLTGEPVSGELDLLGVSKTKTTHELLRREPFDYSEWQMENWIQSTREHINNINRYIDRNIWPQTWKCTQYYKDCFYRPLCTLPSPDAYERLIETKYVEDYWDPFQLD</sequence>
<proteinExistence type="predicted"/>
<organism evidence="2">
    <name type="scientific">viral metagenome</name>
    <dbReference type="NCBI Taxonomy" id="1070528"/>
    <lineage>
        <taxon>unclassified sequences</taxon>
        <taxon>metagenomes</taxon>
        <taxon>organismal metagenomes</taxon>
    </lineage>
</organism>
<reference evidence="2" key="1">
    <citation type="submission" date="2020-03" db="EMBL/GenBank/DDBJ databases">
        <title>The deep terrestrial virosphere.</title>
        <authorList>
            <person name="Holmfeldt K."/>
            <person name="Nilsson E."/>
            <person name="Simone D."/>
            <person name="Lopez-Fernandez M."/>
            <person name="Wu X."/>
            <person name="de Brujin I."/>
            <person name="Lundin D."/>
            <person name="Andersson A."/>
            <person name="Bertilsson S."/>
            <person name="Dopson M."/>
        </authorList>
    </citation>
    <scope>NUCLEOTIDE SEQUENCE</scope>
    <source>
        <strain evidence="2">MM415A00984</strain>
    </source>
</reference>
<evidence type="ECO:0000259" key="1">
    <source>
        <dbReference type="Pfam" id="PF12705"/>
    </source>
</evidence>
<dbReference type="InterPro" id="IPR011604">
    <property type="entry name" value="PDDEXK-like_dom_sf"/>
</dbReference>
<dbReference type="AlphaFoldDB" id="A0A6M3KAA3"/>
<evidence type="ECO:0000313" key="2">
    <source>
        <dbReference type="EMBL" id="QJA78790.1"/>
    </source>
</evidence>
<dbReference type="InterPro" id="IPR038726">
    <property type="entry name" value="PDDEXK_AddAB-type"/>
</dbReference>
<dbReference type="EMBL" id="MT142354">
    <property type="protein sequence ID" value="QJA78790.1"/>
    <property type="molecule type" value="Genomic_DNA"/>
</dbReference>
<accession>A0A6M3KAA3</accession>
<gene>
    <name evidence="2" type="ORF">MM415A00984_0005</name>
</gene>
<name>A0A6M3KAA3_9ZZZZ</name>
<feature type="domain" description="PD-(D/E)XK endonuclease-like" evidence="1">
    <location>
        <begin position="22"/>
        <end position="268"/>
    </location>
</feature>
<protein>
    <submittedName>
        <fullName evidence="2">Putative PD-(D/E)XK nuclease superfamily protein</fullName>
    </submittedName>
</protein>
<dbReference type="Gene3D" id="3.90.320.10">
    <property type="match status" value="1"/>
</dbReference>
<dbReference type="Pfam" id="PF12705">
    <property type="entry name" value="PDDEXK_1"/>
    <property type="match status" value="1"/>
</dbReference>